<dbReference type="GO" id="GO:0006355">
    <property type="term" value="P:regulation of DNA-templated transcription"/>
    <property type="evidence" value="ECO:0007669"/>
    <property type="project" value="UniProtKB-ARBA"/>
</dbReference>
<name>A0A841GQZ1_9BACT</name>
<dbReference type="PROSITE" id="PS50956">
    <property type="entry name" value="HTH_ASNC_2"/>
    <property type="match status" value="1"/>
</dbReference>
<dbReference type="PRINTS" id="PR00033">
    <property type="entry name" value="HTHASNC"/>
</dbReference>
<protein>
    <submittedName>
        <fullName evidence="5">Lrp/AsnC family leucine-responsive transcriptional regulator</fullName>
    </submittedName>
</protein>
<dbReference type="SUPFAM" id="SSF54909">
    <property type="entry name" value="Dimeric alpha+beta barrel"/>
    <property type="match status" value="1"/>
</dbReference>
<evidence type="ECO:0000259" key="4">
    <source>
        <dbReference type="PROSITE" id="PS50956"/>
    </source>
</evidence>
<dbReference type="CDD" id="cd00090">
    <property type="entry name" value="HTH_ARSR"/>
    <property type="match status" value="1"/>
</dbReference>
<dbReference type="InterPro" id="IPR019887">
    <property type="entry name" value="Tscrpt_reg_AsnC/Lrp_C"/>
</dbReference>
<dbReference type="GO" id="GO:0043565">
    <property type="term" value="F:sequence-specific DNA binding"/>
    <property type="evidence" value="ECO:0007669"/>
    <property type="project" value="InterPro"/>
</dbReference>
<dbReference type="Proteomes" id="UP000582837">
    <property type="component" value="Unassembled WGS sequence"/>
</dbReference>
<keyword evidence="2" id="KW-0238">DNA-binding</keyword>
<dbReference type="RefSeq" id="WP_170039611.1">
    <property type="nucleotide sequence ID" value="NZ_JABDTL010000002.1"/>
</dbReference>
<dbReference type="InterPro" id="IPR011008">
    <property type="entry name" value="Dimeric_a/b-barrel"/>
</dbReference>
<dbReference type="InterPro" id="IPR036388">
    <property type="entry name" value="WH-like_DNA-bd_sf"/>
</dbReference>
<dbReference type="AlphaFoldDB" id="A0A841GQZ1"/>
<evidence type="ECO:0000313" key="5">
    <source>
        <dbReference type="EMBL" id="MBB6069972.1"/>
    </source>
</evidence>
<dbReference type="SUPFAM" id="SSF46785">
    <property type="entry name" value="Winged helix' DNA-binding domain"/>
    <property type="match status" value="1"/>
</dbReference>
<dbReference type="InterPro" id="IPR011991">
    <property type="entry name" value="ArsR-like_HTH"/>
</dbReference>
<evidence type="ECO:0000313" key="6">
    <source>
        <dbReference type="Proteomes" id="UP000582837"/>
    </source>
</evidence>
<sequence>MTSPVRLDDIDLRLLELLQEHGRTSQHDLAQDVGLSSPAVGERLRKLEERGIIRRFTVVLDPRRIGRDVTAFIAVGMAGSPHYAEFRERVLANPEVMECHSITGQGSHLLKIRTDSTSTLEGLLADIQAWPGVQWTTTSIVLSTVKETSALALGPRPASDGGVTAGQGPER</sequence>
<organism evidence="5 6">
    <name type="scientific">Longimicrobium terrae</name>
    <dbReference type="NCBI Taxonomy" id="1639882"/>
    <lineage>
        <taxon>Bacteria</taxon>
        <taxon>Pseudomonadati</taxon>
        <taxon>Gemmatimonadota</taxon>
        <taxon>Longimicrobiia</taxon>
        <taxon>Longimicrobiales</taxon>
        <taxon>Longimicrobiaceae</taxon>
        <taxon>Longimicrobium</taxon>
    </lineage>
</organism>
<dbReference type="InterPro" id="IPR019888">
    <property type="entry name" value="Tscrpt_reg_AsnC-like"/>
</dbReference>
<dbReference type="PANTHER" id="PTHR30154">
    <property type="entry name" value="LEUCINE-RESPONSIVE REGULATORY PROTEIN"/>
    <property type="match status" value="1"/>
</dbReference>
<dbReference type="GO" id="GO:0043200">
    <property type="term" value="P:response to amino acid"/>
    <property type="evidence" value="ECO:0007669"/>
    <property type="project" value="TreeGrafter"/>
</dbReference>
<dbReference type="SMART" id="SM00344">
    <property type="entry name" value="HTH_ASNC"/>
    <property type="match status" value="1"/>
</dbReference>
<dbReference type="Gene3D" id="1.10.10.10">
    <property type="entry name" value="Winged helix-like DNA-binding domain superfamily/Winged helix DNA-binding domain"/>
    <property type="match status" value="1"/>
</dbReference>
<keyword evidence="3" id="KW-0804">Transcription</keyword>
<dbReference type="Pfam" id="PF13412">
    <property type="entry name" value="HTH_24"/>
    <property type="match status" value="1"/>
</dbReference>
<accession>A0A841GQZ1</accession>
<feature type="domain" description="HTH asnC-type" evidence="4">
    <location>
        <begin position="7"/>
        <end position="68"/>
    </location>
</feature>
<dbReference type="GO" id="GO:0005829">
    <property type="term" value="C:cytosol"/>
    <property type="evidence" value="ECO:0007669"/>
    <property type="project" value="TreeGrafter"/>
</dbReference>
<dbReference type="Gene3D" id="3.30.70.920">
    <property type="match status" value="1"/>
</dbReference>
<evidence type="ECO:0000256" key="2">
    <source>
        <dbReference type="ARBA" id="ARBA00023125"/>
    </source>
</evidence>
<dbReference type="InterPro" id="IPR019885">
    <property type="entry name" value="Tscrpt_reg_HTH_AsnC-type_CS"/>
</dbReference>
<dbReference type="EMBL" id="JACHIA010000003">
    <property type="protein sequence ID" value="MBB6069972.1"/>
    <property type="molecule type" value="Genomic_DNA"/>
</dbReference>
<keyword evidence="6" id="KW-1185">Reference proteome</keyword>
<comment type="caution">
    <text evidence="5">The sequence shown here is derived from an EMBL/GenBank/DDBJ whole genome shotgun (WGS) entry which is preliminary data.</text>
</comment>
<dbReference type="InterPro" id="IPR000485">
    <property type="entry name" value="AsnC-type_HTH_dom"/>
</dbReference>
<evidence type="ECO:0000256" key="1">
    <source>
        <dbReference type="ARBA" id="ARBA00023015"/>
    </source>
</evidence>
<dbReference type="PANTHER" id="PTHR30154:SF53">
    <property type="entry name" value="HTH-TYPE TRANSCRIPTIONAL REGULATOR LRPC"/>
    <property type="match status" value="1"/>
</dbReference>
<proteinExistence type="predicted"/>
<dbReference type="PROSITE" id="PS00519">
    <property type="entry name" value="HTH_ASNC_1"/>
    <property type="match status" value="1"/>
</dbReference>
<evidence type="ECO:0000256" key="3">
    <source>
        <dbReference type="ARBA" id="ARBA00023163"/>
    </source>
</evidence>
<dbReference type="Pfam" id="PF01037">
    <property type="entry name" value="AsnC_trans_reg"/>
    <property type="match status" value="1"/>
</dbReference>
<dbReference type="InterPro" id="IPR036390">
    <property type="entry name" value="WH_DNA-bd_sf"/>
</dbReference>
<keyword evidence="1" id="KW-0805">Transcription regulation</keyword>
<gene>
    <name evidence="5" type="ORF">HNQ61_001589</name>
</gene>
<reference evidence="5 6" key="1">
    <citation type="submission" date="2020-08" db="EMBL/GenBank/DDBJ databases">
        <title>Genomic Encyclopedia of Type Strains, Phase IV (KMG-IV): sequencing the most valuable type-strain genomes for metagenomic binning, comparative biology and taxonomic classification.</title>
        <authorList>
            <person name="Goeker M."/>
        </authorList>
    </citation>
    <scope>NUCLEOTIDE SEQUENCE [LARGE SCALE GENOMIC DNA]</scope>
    <source>
        <strain evidence="5 6">DSM 29007</strain>
    </source>
</reference>